<dbReference type="CDD" id="cd21112">
    <property type="entry name" value="alphaLP-like"/>
    <property type="match status" value="1"/>
</dbReference>
<dbReference type="Proteomes" id="UP000316125">
    <property type="component" value="Chromosome"/>
</dbReference>
<reference evidence="1 2" key="1">
    <citation type="submission" date="2019-06" db="EMBL/GenBank/DDBJ databases">
        <title>Complete genome of Microbacterium foliorum M2.</title>
        <authorList>
            <person name="Cao G."/>
        </authorList>
    </citation>
    <scope>NUCLEOTIDE SEQUENCE [LARGE SCALE GENOMIC DNA]</scope>
    <source>
        <strain evidence="1 2">M2</strain>
    </source>
</reference>
<dbReference type="Gene3D" id="2.40.10.10">
    <property type="entry name" value="Trypsin-like serine proteases"/>
    <property type="match status" value="2"/>
</dbReference>
<dbReference type="InterPro" id="IPR043504">
    <property type="entry name" value="Peptidase_S1_PA_chymotrypsin"/>
</dbReference>
<dbReference type="AlphaFoldDB" id="A0A4Y5YQA1"/>
<dbReference type="EMBL" id="CP041040">
    <property type="protein sequence ID" value="QDE34716.1"/>
    <property type="molecule type" value="Genomic_DNA"/>
</dbReference>
<evidence type="ECO:0000313" key="2">
    <source>
        <dbReference type="Proteomes" id="UP000316125"/>
    </source>
</evidence>
<sequence>MAMDEESSPTGLPAWWVAFGMAVDKVRAEYPKDFGAAVVNPDQRSGTVWFVGAVPEGVSERFESIGGVALRGDYGVQEAVYQQFASDLHLELMEQLGDLSTFSTYADDGRRVIVVEYGRTAKGAPVAESTVRQMEQITALLPAPAGFVIEFVPVDAALLLAPELFHGARELANVCTGAFPVRRKGGNELGILTAAHCPGTGSYDGAANAFYSPYPYSISTEAGSGGGDFRWNHSKYGLSGRTFVDPDEPLRVFNSRSGVQSGDSVCMYGKTTGQKRCGTVVACGVNQTTTVPDTGQRYDIGGLCRVGTWFTAPGDSGGPWFFGNTALGIHYGRAWENGPSAFSLVNNALNNTRVNLVVDSAGNTIP</sequence>
<protein>
    <submittedName>
        <fullName evidence="1">Uncharacterized protein</fullName>
    </submittedName>
</protein>
<accession>A0A4Y5YQA1</accession>
<name>A0A4Y5YQA1_9MICO</name>
<organism evidence="1 2">
    <name type="scientific">Microbacterium foliorum</name>
    <dbReference type="NCBI Taxonomy" id="104336"/>
    <lineage>
        <taxon>Bacteria</taxon>
        <taxon>Bacillati</taxon>
        <taxon>Actinomycetota</taxon>
        <taxon>Actinomycetes</taxon>
        <taxon>Micrococcales</taxon>
        <taxon>Microbacteriaceae</taxon>
        <taxon>Microbacterium</taxon>
    </lineage>
</organism>
<dbReference type="OrthoDB" id="8781117at2"/>
<dbReference type="RefSeq" id="WP_140036959.1">
    <property type="nucleotide sequence ID" value="NZ_CP041040.1"/>
</dbReference>
<proteinExistence type="predicted"/>
<dbReference type="InterPro" id="IPR009003">
    <property type="entry name" value="Peptidase_S1_PA"/>
</dbReference>
<dbReference type="SUPFAM" id="SSF50494">
    <property type="entry name" value="Trypsin-like serine proteases"/>
    <property type="match status" value="1"/>
</dbReference>
<evidence type="ECO:0000313" key="1">
    <source>
        <dbReference type="EMBL" id="QDE34716.1"/>
    </source>
</evidence>
<gene>
    <name evidence="1" type="ORF">FIV50_07870</name>
</gene>